<dbReference type="AlphaFoldDB" id="A0A6A4GMT7"/>
<reference evidence="1" key="1">
    <citation type="journal article" date="2019" name="Environ. Microbiol.">
        <title>Fungal ecological strategies reflected in gene transcription - a case study of two litter decomposers.</title>
        <authorList>
            <person name="Barbi F."/>
            <person name="Kohler A."/>
            <person name="Barry K."/>
            <person name="Baskaran P."/>
            <person name="Daum C."/>
            <person name="Fauchery L."/>
            <person name="Ihrmark K."/>
            <person name="Kuo A."/>
            <person name="LaButti K."/>
            <person name="Lipzen A."/>
            <person name="Morin E."/>
            <person name="Grigoriev I.V."/>
            <person name="Henrissat B."/>
            <person name="Lindahl B."/>
            <person name="Martin F."/>
        </authorList>
    </citation>
    <scope>NUCLEOTIDE SEQUENCE</scope>
    <source>
        <strain evidence="1">JB14</strain>
    </source>
</reference>
<keyword evidence="2" id="KW-1185">Reference proteome</keyword>
<organism evidence="1 2">
    <name type="scientific">Gymnopus androsaceus JB14</name>
    <dbReference type="NCBI Taxonomy" id="1447944"/>
    <lineage>
        <taxon>Eukaryota</taxon>
        <taxon>Fungi</taxon>
        <taxon>Dikarya</taxon>
        <taxon>Basidiomycota</taxon>
        <taxon>Agaricomycotina</taxon>
        <taxon>Agaricomycetes</taxon>
        <taxon>Agaricomycetidae</taxon>
        <taxon>Agaricales</taxon>
        <taxon>Marasmiineae</taxon>
        <taxon>Omphalotaceae</taxon>
        <taxon>Gymnopus</taxon>
    </lineage>
</organism>
<dbReference type="Proteomes" id="UP000799118">
    <property type="component" value="Unassembled WGS sequence"/>
</dbReference>
<protein>
    <submittedName>
        <fullName evidence="1">Uncharacterized protein</fullName>
    </submittedName>
</protein>
<dbReference type="EMBL" id="ML769825">
    <property type="protein sequence ID" value="KAE9387082.1"/>
    <property type="molecule type" value="Genomic_DNA"/>
</dbReference>
<sequence length="158" mass="17710">MQDQEQEWEEQAWKEEEEWELGFGLLFRSTDAASITRVHSNVNTFKQMDGPRSTVQNAASSWTNPLASLLTQPWVTQSCKSMQSSNFGLSQLSQKHLFKQFGFGGWLALDKFPSPFNAIWAINCASKETVCISWSSLDSEGLAFGTTVAVMEDTRATD</sequence>
<evidence type="ECO:0000313" key="1">
    <source>
        <dbReference type="EMBL" id="KAE9387082.1"/>
    </source>
</evidence>
<accession>A0A6A4GMT7</accession>
<proteinExistence type="predicted"/>
<gene>
    <name evidence="1" type="ORF">BT96DRAFT_948644</name>
</gene>
<name>A0A6A4GMT7_9AGAR</name>
<evidence type="ECO:0000313" key="2">
    <source>
        <dbReference type="Proteomes" id="UP000799118"/>
    </source>
</evidence>